<keyword evidence="9" id="KW-1185">Reference proteome</keyword>
<dbReference type="SMART" id="SM00864">
    <property type="entry name" value="Tubulin"/>
    <property type="match status" value="1"/>
</dbReference>
<dbReference type="GO" id="GO:0005525">
    <property type="term" value="F:GTP binding"/>
    <property type="evidence" value="ECO:0007669"/>
    <property type="project" value="UniProtKB-UniRule"/>
</dbReference>
<dbReference type="PROSITE" id="PS00228">
    <property type="entry name" value="TUBULIN_B_AUTOREG"/>
    <property type="match status" value="1"/>
</dbReference>
<dbReference type="InterPro" id="IPR003008">
    <property type="entry name" value="Tubulin_FtsZ_GTPase"/>
</dbReference>
<accession>A0AAW1S6L6</accession>
<dbReference type="GO" id="GO:0005874">
    <property type="term" value="C:microtubule"/>
    <property type="evidence" value="ECO:0007669"/>
    <property type="project" value="UniProtKB-KW"/>
</dbReference>
<dbReference type="InterPro" id="IPR000217">
    <property type="entry name" value="Tubulin"/>
</dbReference>
<dbReference type="PRINTS" id="PR01519">
    <property type="entry name" value="EPSLNTUBULIN"/>
</dbReference>
<evidence type="ECO:0000259" key="7">
    <source>
        <dbReference type="SMART" id="SM00864"/>
    </source>
</evidence>
<dbReference type="InterPro" id="IPR036525">
    <property type="entry name" value="Tubulin/FtsZ_GTPase_sf"/>
</dbReference>
<dbReference type="AlphaFoldDB" id="A0AAW1S6L6"/>
<dbReference type="Pfam" id="PF00091">
    <property type="entry name" value="Tubulin"/>
    <property type="match status" value="1"/>
</dbReference>
<evidence type="ECO:0000256" key="5">
    <source>
        <dbReference type="ARBA" id="ARBA00034296"/>
    </source>
</evidence>
<dbReference type="GO" id="GO:0007017">
    <property type="term" value="P:microtubule-based process"/>
    <property type="evidence" value="ECO:0007669"/>
    <property type="project" value="InterPro"/>
</dbReference>
<dbReference type="EMBL" id="JALJOV010001752">
    <property type="protein sequence ID" value="KAK9841919.1"/>
    <property type="molecule type" value="Genomic_DNA"/>
</dbReference>
<feature type="domain" description="Tubulin/FtsZ GTPase" evidence="7">
    <location>
        <begin position="41"/>
        <end position="234"/>
    </location>
</feature>
<evidence type="ECO:0000256" key="6">
    <source>
        <dbReference type="RuleBase" id="RU000352"/>
    </source>
</evidence>
<keyword evidence="3 6" id="KW-0547">Nucleotide-binding</keyword>
<reference evidence="8 9" key="1">
    <citation type="journal article" date="2024" name="Nat. Commun.">
        <title>Phylogenomics reveals the evolutionary origins of lichenization in chlorophyte algae.</title>
        <authorList>
            <person name="Puginier C."/>
            <person name="Libourel C."/>
            <person name="Otte J."/>
            <person name="Skaloud P."/>
            <person name="Haon M."/>
            <person name="Grisel S."/>
            <person name="Petersen M."/>
            <person name="Berrin J.G."/>
            <person name="Delaux P.M."/>
            <person name="Dal Grande F."/>
            <person name="Keller J."/>
        </authorList>
    </citation>
    <scope>NUCLEOTIDE SEQUENCE [LARGE SCALE GENOMIC DNA]</scope>
    <source>
        <strain evidence="8 9">SAG 2523</strain>
    </source>
</reference>
<evidence type="ECO:0000256" key="3">
    <source>
        <dbReference type="ARBA" id="ARBA00022741"/>
    </source>
</evidence>
<gene>
    <name evidence="8" type="ORF">WJX84_011041</name>
</gene>
<evidence type="ECO:0000256" key="1">
    <source>
        <dbReference type="ARBA" id="ARBA00009636"/>
    </source>
</evidence>
<dbReference type="PRINTS" id="PR01161">
    <property type="entry name" value="TUBULIN"/>
</dbReference>
<sequence>MRELITLQVGQCGNQIACKFWELALREHAAQLKSPTADESLSSFFQIGDNSGPKSSGVGLYGGQQLPLKARAIVVDMEEGVIGEMLKGKMGGLFEQRQMLSDVSGSGNNWAQGHHAYGPQYHQKLLQRLRRAAEACDSLQGFLLLHSLGGGTGSGLGTYLLSMLQDEFPGILRFACSVFPSDDDDVVTSPYNSLLALQQLLEHADCVLPLENQALQDIAARLEAGWTGQHRTAV</sequence>
<dbReference type="InterPro" id="IPR017975">
    <property type="entry name" value="Tubulin_CS"/>
</dbReference>
<protein>
    <recommendedName>
        <fullName evidence="7">Tubulin/FtsZ GTPase domain-containing protein</fullName>
    </recommendedName>
</protein>
<comment type="caution">
    <text evidence="8">The sequence shown here is derived from an EMBL/GenBank/DDBJ whole genome shotgun (WGS) entry which is preliminary data.</text>
</comment>
<evidence type="ECO:0000313" key="9">
    <source>
        <dbReference type="Proteomes" id="UP001485043"/>
    </source>
</evidence>
<evidence type="ECO:0000256" key="4">
    <source>
        <dbReference type="ARBA" id="ARBA00023134"/>
    </source>
</evidence>
<dbReference type="SUPFAM" id="SSF52490">
    <property type="entry name" value="Tubulin nucleotide-binding domain-like"/>
    <property type="match status" value="1"/>
</dbReference>
<organism evidence="8 9">
    <name type="scientific">Apatococcus fuscideae</name>
    <dbReference type="NCBI Taxonomy" id="2026836"/>
    <lineage>
        <taxon>Eukaryota</taxon>
        <taxon>Viridiplantae</taxon>
        <taxon>Chlorophyta</taxon>
        <taxon>core chlorophytes</taxon>
        <taxon>Trebouxiophyceae</taxon>
        <taxon>Chlorellales</taxon>
        <taxon>Chlorellaceae</taxon>
        <taxon>Apatococcus</taxon>
    </lineage>
</organism>
<dbReference type="PANTHER" id="PTHR11588">
    <property type="entry name" value="TUBULIN"/>
    <property type="match status" value="1"/>
</dbReference>
<dbReference type="Proteomes" id="UP001485043">
    <property type="component" value="Unassembled WGS sequence"/>
</dbReference>
<comment type="similarity">
    <text evidence="1 6">Belongs to the tubulin family.</text>
</comment>
<dbReference type="Gene3D" id="3.40.50.1440">
    <property type="entry name" value="Tubulin/FtsZ, GTPase domain"/>
    <property type="match status" value="1"/>
</dbReference>
<evidence type="ECO:0000256" key="2">
    <source>
        <dbReference type="ARBA" id="ARBA00022701"/>
    </source>
</evidence>
<evidence type="ECO:0000313" key="8">
    <source>
        <dbReference type="EMBL" id="KAK9841919.1"/>
    </source>
</evidence>
<name>A0AAW1S6L6_9CHLO</name>
<dbReference type="InterPro" id="IPR013838">
    <property type="entry name" value="Beta-tubulin_BS"/>
</dbReference>
<dbReference type="PROSITE" id="PS00227">
    <property type="entry name" value="TUBULIN"/>
    <property type="match status" value="1"/>
</dbReference>
<keyword evidence="2 6" id="KW-0493">Microtubule</keyword>
<dbReference type="InterPro" id="IPR004057">
    <property type="entry name" value="Epsilon_tubulin"/>
</dbReference>
<comment type="function">
    <text evidence="5">Tubulin is the major constituent of microtubules, a cylinder consisting of laterally associated linear protofilaments composed of alpha- and beta-tubulin heterodimers. Microtubules grow by the addition of GTP-tubulin dimers to the microtubule end, where a stabilizing cap forms. Below the cap, tubulin dimers are in GDP-bound state, owing to GTPase activity of alpha-tubulin.</text>
</comment>
<proteinExistence type="inferred from homology"/>
<keyword evidence="4 6" id="KW-0342">GTP-binding</keyword>